<evidence type="ECO:0000256" key="1">
    <source>
        <dbReference type="SAM" id="MobiDB-lite"/>
    </source>
</evidence>
<dbReference type="eggNOG" id="ENOG502S56A">
    <property type="taxonomic scope" value="Eukaryota"/>
</dbReference>
<feature type="region of interest" description="Disordered" evidence="1">
    <location>
        <begin position="229"/>
        <end position="277"/>
    </location>
</feature>
<feature type="transmembrane region" description="Helical" evidence="2">
    <location>
        <begin position="100"/>
        <end position="120"/>
    </location>
</feature>
<evidence type="ECO:0000256" key="2">
    <source>
        <dbReference type="SAM" id="Phobius"/>
    </source>
</evidence>
<feature type="transmembrane region" description="Helical" evidence="2">
    <location>
        <begin position="132"/>
        <end position="154"/>
    </location>
</feature>
<dbReference type="GeneID" id="18830132"/>
<sequence>MKVYPYGDSQKRFSTKVGHAIMKSYRFRIPKYDLPLRLRPWFLMFTCLVMIMLAFLGFTNFSHALPLNDKLLHFICFALATGVFYFIVDVEENARRIWFWRHFGLISTTFTCFLCGGILSEFVQAALPYKEFQIGDVAANILGSTTGLLISYYLEKYHRYRREIHRLYRPLDSDSLSDFEDDLDALSTQLLPVHNQQTQVPVGIGGIGAKVKEKKKGTVRFASVDDHREAPFEIGEDSADERDEYEGEDEDIASKPRREAIGQPQQLPKQAVLFRSP</sequence>
<keyword evidence="4" id="KW-1185">Reference proteome</keyword>
<keyword evidence="2" id="KW-0472">Membrane</keyword>
<gene>
    <name evidence="3" type="ORF">AGABI1DRAFT_55633</name>
</gene>
<feature type="compositionally biased region" description="Acidic residues" evidence="1">
    <location>
        <begin position="234"/>
        <end position="251"/>
    </location>
</feature>
<dbReference type="HOGENOM" id="CLU_062280_1_0_1"/>
<organism evidence="3 4">
    <name type="scientific">Agaricus bisporus var. burnettii (strain JB137-S8 / ATCC MYA-4627 / FGSC 10392)</name>
    <name type="common">White button mushroom</name>
    <dbReference type="NCBI Taxonomy" id="597362"/>
    <lineage>
        <taxon>Eukaryota</taxon>
        <taxon>Fungi</taxon>
        <taxon>Dikarya</taxon>
        <taxon>Basidiomycota</taxon>
        <taxon>Agaricomycotina</taxon>
        <taxon>Agaricomycetes</taxon>
        <taxon>Agaricomycetidae</taxon>
        <taxon>Agaricales</taxon>
        <taxon>Agaricineae</taxon>
        <taxon>Agaricaceae</taxon>
        <taxon>Agaricus</taxon>
    </lineage>
</organism>
<feature type="transmembrane region" description="Helical" evidence="2">
    <location>
        <begin position="41"/>
        <end position="59"/>
    </location>
</feature>
<reference evidence="4" key="1">
    <citation type="journal article" date="2012" name="Proc. Natl. Acad. Sci. U.S.A.">
        <title>Genome sequence of the button mushroom Agaricus bisporus reveals mechanisms governing adaptation to a humic-rich ecological niche.</title>
        <authorList>
            <person name="Morin E."/>
            <person name="Kohler A."/>
            <person name="Baker A.R."/>
            <person name="Foulongne-Oriol M."/>
            <person name="Lombard V."/>
            <person name="Nagy L.G."/>
            <person name="Ohm R.A."/>
            <person name="Patyshakuliyeva A."/>
            <person name="Brun A."/>
            <person name="Aerts A.L."/>
            <person name="Bailey A.M."/>
            <person name="Billette C."/>
            <person name="Coutinho P.M."/>
            <person name="Deakin G."/>
            <person name="Doddapaneni H."/>
            <person name="Floudas D."/>
            <person name="Grimwood J."/>
            <person name="Hilden K."/>
            <person name="Kuees U."/>
            <person name="LaButti K.M."/>
            <person name="Lapidus A."/>
            <person name="Lindquist E.A."/>
            <person name="Lucas S.M."/>
            <person name="Murat C."/>
            <person name="Riley R.W."/>
            <person name="Salamov A.A."/>
            <person name="Schmutz J."/>
            <person name="Subramanian V."/>
            <person name="Woesten H.A.B."/>
            <person name="Xu J."/>
            <person name="Eastwood D.C."/>
            <person name="Foster G.D."/>
            <person name="Sonnenberg A.S."/>
            <person name="Cullen D."/>
            <person name="de Vries R.P."/>
            <person name="Lundell T."/>
            <person name="Hibbett D.S."/>
            <person name="Henrissat B."/>
            <person name="Burton K.S."/>
            <person name="Kerrigan R.W."/>
            <person name="Challen M.P."/>
            <person name="Grigoriev I.V."/>
            <person name="Martin F."/>
        </authorList>
    </citation>
    <scope>NUCLEOTIDE SEQUENCE [LARGE SCALE GENOMIC DNA]</scope>
    <source>
        <strain evidence="4">JB137-S8 / ATCC MYA-4627 / FGSC 10392</strain>
    </source>
</reference>
<dbReference type="EMBL" id="JH971388">
    <property type="protein sequence ID" value="EKM80647.1"/>
    <property type="molecule type" value="Genomic_DNA"/>
</dbReference>
<proteinExistence type="predicted"/>
<protein>
    <recommendedName>
        <fullName evidence="5">VanZ-like domain-containing protein</fullName>
    </recommendedName>
</protein>
<dbReference type="InParanoid" id="K5XC40"/>
<evidence type="ECO:0000313" key="4">
    <source>
        <dbReference type="Proteomes" id="UP000008493"/>
    </source>
</evidence>
<name>K5XC40_AGABU</name>
<keyword evidence="2" id="KW-1133">Transmembrane helix</keyword>
<dbReference type="KEGG" id="abp:AGABI1DRAFT55633"/>
<dbReference type="PANTHER" id="PTHR28008">
    <property type="entry name" value="DOMAIN PROTEIN, PUTATIVE (AFU_ORTHOLOGUE AFUA_3G10980)-RELATED"/>
    <property type="match status" value="1"/>
</dbReference>
<evidence type="ECO:0008006" key="5">
    <source>
        <dbReference type="Google" id="ProtNLM"/>
    </source>
</evidence>
<feature type="transmembrane region" description="Helical" evidence="2">
    <location>
        <begin position="71"/>
        <end position="88"/>
    </location>
</feature>
<evidence type="ECO:0000313" key="3">
    <source>
        <dbReference type="EMBL" id="EKM80647.1"/>
    </source>
</evidence>
<dbReference type="OrthoDB" id="63581at2759"/>
<keyword evidence="2" id="KW-0812">Transmembrane</keyword>
<accession>K5XC40</accession>
<dbReference type="OMA" id="IPKYDMP"/>
<dbReference type="RefSeq" id="XP_007328053.1">
    <property type="nucleotide sequence ID" value="XM_007327991.1"/>
</dbReference>
<dbReference type="PANTHER" id="PTHR28008:SF1">
    <property type="entry name" value="DOMAIN PROTEIN, PUTATIVE (AFU_ORTHOLOGUE AFUA_3G10980)-RELATED"/>
    <property type="match status" value="1"/>
</dbReference>
<dbReference type="Proteomes" id="UP000008493">
    <property type="component" value="Unassembled WGS sequence"/>
</dbReference>
<dbReference type="AlphaFoldDB" id="K5XC40"/>